<feature type="transmembrane region" description="Helical" evidence="1">
    <location>
        <begin position="46"/>
        <end position="68"/>
    </location>
</feature>
<comment type="caution">
    <text evidence="2">The sequence shown here is derived from an EMBL/GenBank/DDBJ whole genome shotgun (WGS) entry which is preliminary data.</text>
</comment>
<dbReference type="AlphaFoldDB" id="A0A520KSM0"/>
<dbReference type="EMBL" id="RXIF01000004">
    <property type="protein sequence ID" value="RZN64906.1"/>
    <property type="molecule type" value="Genomic_DNA"/>
</dbReference>
<name>A0A520KSM0_METT2</name>
<keyword evidence="1" id="KW-1133">Transmembrane helix</keyword>
<accession>A0A520KSM0</accession>
<keyword evidence="1" id="KW-0472">Membrane</keyword>
<reference evidence="2 3" key="1">
    <citation type="journal article" date="2019" name="Nat. Microbiol.">
        <title>Wide diversity of methane and short-chain alkane metabolisms in uncultured archaea.</title>
        <authorList>
            <person name="Borrel G."/>
            <person name="Adam P.S."/>
            <person name="McKay L.J."/>
            <person name="Chen L.X."/>
            <person name="Sierra-Garcia I.N."/>
            <person name="Sieber C.M."/>
            <person name="Letourneur Q."/>
            <person name="Ghozlane A."/>
            <person name="Andersen G.L."/>
            <person name="Li W.J."/>
            <person name="Hallam S.J."/>
            <person name="Muyzer G."/>
            <person name="de Oliveira V.M."/>
            <person name="Inskeep W.P."/>
            <person name="Banfield J.F."/>
            <person name="Gribaldo S."/>
        </authorList>
    </citation>
    <scope>NUCLEOTIDE SEQUENCE [LARGE SCALE GENOMIC DNA]</scope>
    <source>
        <strain evidence="2">NM1a</strain>
    </source>
</reference>
<evidence type="ECO:0000256" key="1">
    <source>
        <dbReference type="SAM" id="Phobius"/>
    </source>
</evidence>
<keyword evidence="1" id="KW-0812">Transmembrane</keyword>
<proteinExistence type="predicted"/>
<gene>
    <name evidence="2" type="ORF">EF806_02350</name>
</gene>
<feature type="transmembrane region" description="Helical" evidence="1">
    <location>
        <begin position="20"/>
        <end position="39"/>
    </location>
</feature>
<protein>
    <submittedName>
        <fullName evidence="2">Uncharacterized protein</fullName>
    </submittedName>
</protein>
<evidence type="ECO:0000313" key="3">
    <source>
        <dbReference type="Proteomes" id="UP000317158"/>
    </source>
</evidence>
<organism evidence="2 3">
    <name type="scientific">Methanoliparum thermophilum</name>
    <dbReference type="NCBI Taxonomy" id="2491083"/>
    <lineage>
        <taxon>Archaea</taxon>
        <taxon>Methanobacteriati</taxon>
        <taxon>Methanobacteriota</taxon>
        <taxon>Candidatus Methanoliparia</taxon>
        <taxon>Candidatus Methanoliparales</taxon>
        <taxon>Candidatus Methanoliparaceae</taxon>
        <taxon>Candidatus Methanoliparum</taxon>
    </lineage>
</organism>
<sequence>MPLILFNIVSSFLPLTEVITSMPFCCLPILLSFLCIGIVSELFSGIGAITLCIGSIIGSYKGLTYSIIERLVDLLYNLIIT</sequence>
<dbReference type="Proteomes" id="UP000317158">
    <property type="component" value="Unassembled WGS sequence"/>
</dbReference>
<evidence type="ECO:0000313" key="2">
    <source>
        <dbReference type="EMBL" id="RZN64906.1"/>
    </source>
</evidence>